<evidence type="ECO:0000313" key="2">
    <source>
        <dbReference type="EMBL" id="STZ43547.1"/>
    </source>
</evidence>
<organism evidence="2 3">
    <name type="scientific">Mycolicibacterium gilvum</name>
    <dbReference type="NCBI Taxonomy" id="1804"/>
    <lineage>
        <taxon>Bacteria</taxon>
        <taxon>Bacillati</taxon>
        <taxon>Actinomycetota</taxon>
        <taxon>Actinomycetes</taxon>
        <taxon>Mycobacteriales</taxon>
        <taxon>Mycobacteriaceae</taxon>
        <taxon>Mycolicibacterium</taxon>
    </lineage>
</organism>
<feature type="compositionally biased region" description="Polar residues" evidence="1">
    <location>
        <begin position="13"/>
        <end position="24"/>
    </location>
</feature>
<protein>
    <submittedName>
        <fullName evidence="2">Uncharacterized protein</fullName>
    </submittedName>
</protein>
<dbReference type="EMBL" id="UGQM01000001">
    <property type="protein sequence ID" value="STZ43547.1"/>
    <property type="molecule type" value="Genomic_DNA"/>
</dbReference>
<dbReference type="Pfam" id="PF19474">
    <property type="entry name" value="DUF6011"/>
    <property type="match status" value="1"/>
</dbReference>
<gene>
    <name evidence="2" type="ORF">NCTC10742_02773</name>
</gene>
<dbReference type="InterPro" id="IPR046053">
    <property type="entry name" value="DUF6011"/>
</dbReference>
<dbReference type="RefSeq" id="WP_353961808.1">
    <property type="nucleotide sequence ID" value="NZ_JACKST010000104.1"/>
</dbReference>
<accession>A0A378SQ72</accession>
<dbReference type="AlphaFoldDB" id="A0A378SQ72"/>
<evidence type="ECO:0000256" key="1">
    <source>
        <dbReference type="SAM" id="MobiDB-lite"/>
    </source>
</evidence>
<dbReference type="Proteomes" id="UP000254291">
    <property type="component" value="Unassembled WGS sequence"/>
</dbReference>
<name>A0A378SQ72_9MYCO</name>
<proteinExistence type="predicted"/>
<evidence type="ECO:0000313" key="3">
    <source>
        <dbReference type="Proteomes" id="UP000254291"/>
    </source>
</evidence>
<feature type="region of interest" description="Disordered" evidence="1">
    <location>
        <begin position="1"/>
        <end position="34"/>
    </location>
</feature>
<sequence>MSQTRKRPAGNRPSPNTTNGYSDSSLHRAEDGYTAPTAEDCREAELLAEIRKLGYTVAVRCTACNHPLITGASVARHMGPKCAAKAVGK</sequence>
<reference evidence="2 3" key="1">
    <citation type="submission" date="2018-06" db="EMBL/GenBank/DDBJ databases">
        <authorList>
            <consortium name="Pathogen Informatics"/>
            <person name="Doyle S."/>
        </authorList>
    </citation>
    <scope>NUCLEOTIDE SEQUENCE [LARGE SCALE GENOMIC DNA]</scope>
    <source>
        <strain evidence="2 3">NCTC10742</strain>
    </source>
</reference>